<comment type="function">
    <text evidence="2">Required for maturation of urease via the functional incorporation of the urease nickel metallocenter.</text>
</comment>
<dbReference type="HAMAP" id="MF_01384">
    <property type="entry name" value="UreD"/>
    <property type="match status" value="1"/>
</dbReference>
<keyword evidence="2" id="KW-0996">Nickel insertion</keyword>
<dbReference type="GO" id="GO:0005737">
    <property type="term" value="C:cytoplasm"/>
    <property type="evidence" value="ECO:0007669"/>
    <property type="project" value="UniProtKB-SubCell"/>
</dbReference>
<dbReference type="EMBL" id="JFBT01000001">
    <property type="protein sequence ID" value="EXG80188.1"/>
    <property type="molecule type" value="Genomic_DNA"/>
</dbReference>
<keyword evidence="4" id="KW-1185">Reference proteome</keyword>
<dbReference type="AlphaFoldDB" id="A0A010YY98"/>
<name>A0A010YY98_9ACTN</name>
<keyword evidence="2" id="KW-0963">Cytoplasm</keyword>
<evidence type="ECO:0000256" key="2">
    <source>
        <dbReference type="HAMAP-Rule" id="MF_01384"/>
    </source>
</evidence>
<evidence type="ECO:0000256" key="1">
    <source>
        <dbReference type="ARBA" id="ARBA00023186"/>
    </source>
</evidence>
<dbReference type="Pfam" id="PF01774">
    <property type="entry name" value="UreD"/>
    <property type="match status" value="1"/>
</dbReference>
<evidence type="ECO:0000313" key="4">
    <source>
        <dbReference type="Proteomes" id="UP000021053"/>
    </source>
</evidence>
<comment type="subunit">
    <text evidence="2">UreD, UreF and UreG form a complex that acts as a GTP-hydrolysis-dependent molecular chaperone, activating the urease apoprotein by helping to assemble the nickel containing metallocenter of UreC. The UreE protein probably delivers the nickel.</text>
</comment>
<comment type="caution">
    <text evidence="3">The sequence shown here is derived from an EMBL/GenBank/DDBJ whole genome shotgun (WGS) entry which is preliminary data.</text>
</comment>
<proteinExistence type="inferred from homology"/>
<keyword evidence="1 2" id="KW-0143">Chaperone</keyword>
<comment type="subcellular location">
    <subcellularLocation>
        <location evidence="2">Cytoplasm</location>
    </subcellularLocation>
</comment>
<protein>
    <recommendedName>
        <fullName evidence="2">Urease accessory protein UreD</fullName>
    </recommendedName>
</protein>
<dbReference type="GO" id="GO:0016151">
    <property type="term" value="F:nickel cation binding"/>
    <property type="evidence" value="ECO:0007669"/>
    <property type="project" value="UniProtKB-UniRule"/>
</dbReference>
<dbReference type="Proteomes" id="UP000021053">
    <property type="component" value="Unassembled WGS sequence"/>
</dbReference>
<dbReference type="HOGENOM" id="CLU_055097_2_0_11"/>
<comment type="similarity">
    <text evidence="2">Belongs to the UreD family.</text>
</comment>
<sequence>MTRARPGLRASARAVVEQVGDRTVFRELASQPPIVLRRTDRGLTMVTGAAGPLGGDRTDLTVVVGDGASLTVGSAGASLALPGAHGGTSSASVSLHVGSGASLHWEPQPLVVARGADHVVSLDVTLAESARLTLVETLVLGRHQETPGRLRTRWRVRRGGRPLLAQDLDVGTGAPGGWNGPAVLGDAVVQATALAVVPSVSPIDADPVTTVGGVRCDVLTLADPSAVLVVAIGPDTVRVGRALDAALWGRLTKTGSQ</sequence>
<organism evidence="3 4">
    <name type="scientific">Cryptosporangium arvum DSM 44712</name>
    <dbReference type="NCBI Taxonomy" id="927661"/>
    <lineage>
        <taxon>Bacteria</taxon>
        <taxon>Bacillati</taxon>
        <taxon>Actinomycetota</taxon>
        <taxon>Actinomycetes</taxon>
        <taxon>Cryptosporangiales</taxon>
        <taxon>Cryptosporangiaceae</taxon>
        <taxon>Cryptosporangium</taxon>
    </lineage>
</organism>
<reference evidence="3 4" key="1">
    <citation type="submission" date="2013-07" db="EMBL/GenBank/DDBJ databases">
        <authorList>
            <consortium name="DOE Joint Genome Institute"/>
            <person name="Eisen J."/>
            <person name="Huntemann M."/>
            <person name="Han J."/>
            <person name="Chen A."/>
            <person name="Kyrpides N."/>
            <person name="Mavromatis K."/>
            <person name="Markowitz V."/>
            <person name="Palaniappan K."/>
            <person name="Ivanova N."/>
            <person name="Schaumberg A."/>
            <person name="Pati A."/>
            <person name="Liolios K."/>
            <person name="Nordberg H.P."/>
            <person name="Cantor M.N."/>
            <person name="Hua S.X."/>
            <person name="Woyke T."/>
        </authorList>
    </citation>
    <scope>NUCLEOTIDE SEQUENCE [LARGE SCALE GENOMIC DNA]</scope>
    <source>
        <strain evidence="3 4">DSM 44712</strain>
    </source>
</reference>
<evidence type="ECO:0000313" key="3">
    <source>
        <dbReference type="EMBL" id="EXG80188.1"/>
    </source>
</evidence>
<gene>
    <name evidence="2" type="primary">ureD</name>
    <name evidence="3" type="ORF">CryarDRAFT_1254</name>
</gene>
<accession>A0A010YY98</accession>
<dbReference type="InterPro" id="IPR002669">
    <property type="entry name" value="UreD"/>
</dbReference>